<gene>
    <name evidence="3" type="ORF">QNI16_01515</name>
</gene>
<organism evidence="3 4">
    <name type="scientific">Xanthocytophaga flava</name>
    <dbReference type="NCBI Taxonomy" id="3048013"/>
    <lineage>
        <taxon>Bacteria</taxon>
        <taxon>Pseudomonadati</taxon>
        <taxon>Bacteroidota</taxon>
        <taxon>Cytophagia</taxon>
        <taxon>Cytophagales</taxon>
        <taxon>Rhodocytophagaceae</taxon>
        <taxon>Xanthocytophaga</taxon>
    </lineage>
</organism>
<accession>A0AAE3QL78</accession>
<dbReference type="AlphaFoldDB" id="A0AAE3QL78"/>
<feature type="domain" description="Zinc beta-ribbon finger putative" evidence="2">
    <location>
        <begin position="4"/>
        <end position="68"/>
    </location>
</feature>
<evidence type="ECO:0000313" key="4">
    <source>
        <dbReference type="Proteomes" id="UP001241110"/>
    </source>
</evidence>
<reference evidence="3" key="1">
    <citation type="submission" date="2023-05" db="EMBL/GenBank/DDBJ databases">
        <authorList>
            <person name="Zhang X."/>
        </authorList>
    </citation>
    <scope>NUCLEOTIDE SEQUENCE</scope>
    <source>
        <strain evidence="3">YF14B1</strain>
    </source>
</reference>
<dbReference type="Proteomes" id="UP001241110">
    <property type="component" value="Unassembled WGS sequence"/>
</dbReference>
<name>A0AAE3QL78_9BACT</name>
<evidence type="ECO:0000313" key="3">
    <source>
        <dbReference type="EMBL" id="MDJ1479140.1"/>
    </source>
</evidence>
<feature type="domain" description="DUF6371" evidence="1">
    <location>
        <begin position="111"/>
        <end position="273"/>
    </location>
</feature>
<dbReference type="EMBL" id="JASJOS010000001">
    <property type="protein sequence ID" value="MDJ1479140.1"/>
    <property type="molecule type" value="Genomic_DNA"/>
</dbReference>
<evidence type="ECO:0000259" key="1">
    <source>
        <dbReference type="Pfam" id="PF19898"/>
    </source>
</evidence>
<dbReference type="Pfam" id="PF21957">
    <property type="entry name" value="Zn_ribbon_16"/>
    <property type="match status" value="1"/>
</dbReference>
<dbReference type="NCBIfam" id="NF040506">
    <property type="entry name" value="PG0870_Nterm"/>
    <property type="match status" value="1"/>
</dbReference>
<dbReference type="InterPro" id="IPR047731">
    <property type="entry name" value="Zinc_ribbon_put"/>
</dbReference>
<dbReference type="RefSeq" id="WP_313975080.1">
    <property type="nucleotide sequence ID" value="NZ_JASJOS010000001.1"/>
</dbReference>
<protein>
    <submittedName>
        <fullName evidence="3">DUF6371 domain-containing protein</fullName>
    </submittedName>
</protein>
<sequence length="385" mass="43064">MQNYRYQLKPYRKPADRLTCPSCGVKRALAPYWDNQTGEILNEQVGKCNRLDTCGYHYPPRAYFQDNPDLATMPPTRQSLPEKPPSIHKQKIYLPEEVIYPALKSRFRSKNTFWQYLSEKYGFATANEAFDRYRLGTSNAYQGGSTIFPLYDGIGYASAQIIKVHPATCKTIRFAHGRATTWLHSVLAQQSETTEPWLTTYIEQADKYPHPFGLHLITSQPHQAVCIVESAKTAVVCSIEYPEFCWMAVGALSWLNAQRLAPLQDSNLVLIPDGGTGTQEWTTKATLLQRQGFSIQVADLDLPTGDDLADLSFAITDTVTPIPVQPVSAPVDMPIMPAYSEENNSSVPPICDERKLAFVTQHAEMIALTADLLGVDLQTAVIKEI</sequence>
<dbReference type="Pfam" id="PF19898">
    <property type="entry name" value="DUF6371"/>
    <property type="match status" value="1"/>
</dbReference>
<comment type="caution">
    <text evidence="3">The sequence shown here is derived from an EMBL/GenBank/DDBJ whole genome shotgun (WGS) entry which is preliminary data.</text>
</comment>
<proteinExistence type="predicted"/>
<dbReference type="InterPro" id="IPR045951">
    <property type="entry name" value="DUF6371"/>
</dbReference>
<evidence type="ECO:0000259" key="2">
    <source>
        <dbReference type="Pfam" id="PF21957"/>
    </source>
</evidence>